<feature type="domain" description="Histidine kinase" evidence="13">
    <location>
        <begin position="249"/>
        <end position="462"/>
    </location>
</feature>
<dbReference type="InterPro" id="IPR003660">
    <property type="entry name" value="HAMP_dom"/>
</dbReference>
<keyword evidence="9" id="KW-0067">ATP-binding</keyword>
<dbReference type="PROSITE" id="PS50109">
    <property type="entry name" value="HIS_KIN"/>
    <property type="match status" value="1"/>
</dbReference>
<keyword evidence="10" id="KW-0902">Two-component regulatory system</keyword>
<evidence type="ECO:0000256" key="4">
    <source>
        <dbReference type="ARBA" id="ARBA00022475"/>
    </source>
</evidence>
<keyword evidence="4" id="KW-1003">Cell membrane</keyword>
<proteinExistence type="predicted"/>
<keyword evidence="7" id="KW-0547">Nucleotide-binding</keyword>
<dbReference type="InterPro" id="IPR036097">
    <property type="entry name" value="HisK_dim/P_sf"/>
</dbReference>
<dbReference type="PANTHER" id="PTHR43547">
    <property type="entry name" value="TWO-COMPONENT HISTIDINE KINASE"/>
    <property type="match status" value="1"/>
</dbReference>
<keyword evidence="12" id="KW-1133">Transmembrane helix</keyword>
<evidence type="ECO:0000256" key="12">
    <source>
        <dbReference type="SAM" id="Phobius"/>
    </source>
</evidence>
<dbReference type="PRINTS" id="PR00344">
    <property type="entry name" value="BCTRLSENSOR"/>
</dbReference>
<evidence type="ECO:0000256" key="1">
    <source>
        <dbReference type="ARBA" id="ARBA00000085"/>
    </source>
</evidence>
<comment type="catalytic activity">
    <reaction evidence="1">
        <text>ATP + protein L-histidine = ADP + protein N-phospho-L-histidine.</text>
        <dbReference type="EC" id="2.7.13.3"/>
    </reaction>
</comment>
<dbReference type="Pfam" id="PF00672">
    <property type="entry name" value="HAMP"/>
    <property type="match status" value="1"/>
</dbReference>
<evidence type="ECO:0000256" key="11">
    <source>
        <dbReference type="ARBA" id="ARBA00023136"/>
    </source>
</evidence>
<evidence type="ECO:0000256" key="10">
    <source>
        <dbReference type="ARBA" id="ARBA00023012"/>
    </source>
</evidence>
<dbReference type="EC" id="2.7.13.3" evidence="3"/>
<comment type="subcellular location">
    <subcellularLocation>
        <location evidence="2">Cell membrane</location>
        <topology evidence="2">Multi-pass membrane protein</topology>
    </subcellularLocation>
</comment>
<dbReference type="InterPro" id="IPR003661">
    <property type="entry name" value="HisK_dim/P_dom"/>
</dbReference>
<gene>
    <name evidence="15" type="ORF">H9647_09040</name>
</gene>
<feature type="transmembrane region" description="Helical" evidence="12">
    <location>
        <begin position="12"/>
        <end position="32"/>
    </location>
</feature>
<dbReference type="CDD" id="cd00082">
    <property type="entry name" value="HisKA"/>
    <property type="match status" value="1"/>
</dbReference>
<evidence type="ECO:0000256" key="2">
    <source>
        <dbReference type="ARBA" id="ARBA00004651"/>
    </source>
</evidence>
<protein>
    <recommendedName>
        <fullName evidence="3">histidine kinase</fullName>
        <ecNumber evidence="3">2.7.13.3</ecNumber>
    </recommendedName>
</protein>
<dbReference type="CDD" id="cd00075">
    <property type="entry name" value="HATPase"/>
    <property type="match status" value="1"/>
</dbReference>
<evidence type="ECO:0000256" key="6">
    <source>
        <dbReference type="ARBA" id="ARBA00022679"/>
    </source>
</evidence>
<evidence type="ECO:0000259" key="13">
    <source>
        <dbReference type="PROSITE" id="PS50109"/>
    </source>
</evidence>
<dbReference type="InterPro" id="IPR004358">
    <property type="entry name" value="Sig_transdc_His_kin-like_C"/>
</dbReference>
<dbReference type="Pfam" id="PF02518">
    <property type="entry name" value="HATPase_c"/>
    <property type="match status" value="1"/>
</dbReference>
<comment type="caution">
    <text evidence="15">The sequence shown here is derived from an EMBL/GenBank/DDBJ whole genome shotgun (WGS) entry which is preliminary data.</text>
</comment>
<dbReference type="SMART" id="SM00387">
    <property type="entry name" value="HATPase_c"/>
    <property type="match status" value="1"/>
</dbReference>
<dbReference type="InterPro" id="IPR005467">
    <property type="entry name" value="His_kinase_dom"/>
</dbReference>
<dbReference type="InterPro" id="IPR036890">
    <property type="entry name" value="HATPase_C_sf"/>
</dbReference>
<keyword evidence="11 12" id="KW-0472">Membrane</keyword>
<dbReference type="SUPFAM" id="SSF47384">
    <property type="entry name" value="Homodimeric domain of signal transducing histidine kinase"/>
    <property type="match status" value="1"/>
</dbReference>
<evidence type="ECO:0000256" key="7">
    <source>
        <dbReference type="ARBA" id="ARBA00022741"/>
    </source>
</evidence>
<dbReference type="SUPFAM" id="SSF55874">
    <property type="entry name" value="ATPase domain of HSP90 chaperone/DNA topoisomerase II/histidine kinase"/>
    <property type="match status" value="1"/>
</dbReference>
<reference evidence="15 16" key="1">
    <citation type="submission" date="2020-08" db="EMBL/GenBank/DDBJ databases">
        <title>A Genomic Blueprint of the Chicken Gut Microbiome.</title>
        <authorList>
            <person name="Gilroy R."/>
            <person name="Ravi A."/>
            <person name="Getino M."/>
            <person name="Pursley I."/>
            <person name="Horton D.L."/>
            <person name="Alikhan N.-F."/>
            <person name="Baker D."/>
            <person name="Gharbi K."/>
            <person name="Hall N."/>
            <person name="Watson M."/>
            <person name="Adriaenssens E.M."/>
            <person name="Foster-Nyarko E."/>
            <person name="Jarju S."/>
            <person name="Secka A."/>
            <person name="Antonio M."/>
            <person name="Oren A."/>
            <person name="Chaudhuri R."/>
            <person name="La Ragione R.M."/>
            <person name="Hildebrand F."/>
            <person name="Pallen M.J."/>
        </authorList>
    </citation>
    <scope>NUCLEOTIDE SEQUENCE [LARGE SCALE GENOMIC DNA]</scope>
    <source>
        <strain evidence="15 16">Sa2BVA9</strain>
    </source>
</reference>
<dbReference type="InterPro" id="IPR003594">
    <property type="entry name" value="HATPase_dom"/>
</dbReference>
<keyword evidence="12" id="KW-0812">Transmembrane</keyword>
<accession>A0ABR8SXI7</accession>
<organism evidence="15 16">
    <name type="scientific">Paenibacillus gallinarum</name>
    <dbReference type="NCBI Taxonomy" id="2762232"/>
    <lineage>
        <taxon>Bacteria</taxon>
        <taxon>Bacillati</taxon>
        <taxon>Bacillota</taxon>
        <taxon>Bacilli</taxon>
        <taxon>Bacillales</taxon>
        <taxon>Paenibacillaceae</taxon>
        <taxon>Paenibacillus</taxon>
    </lineage>
</organism>
<evidence type="ECO:0000313" key="16">
    <source>
        <dbReference type="Proteomes" id="UP000608071"/>
    </source>
</evidence>
<keyword evidence="16" id="KW-1185">Reference proteome</keyword>
<evidence type="ECO:0000256" key="5">
    <source>
        <dbReference type="ARBA" id="ARBA00022553"/>
    </source>
</evidence>
<evidence type="ECO:0000256" key="9">
    <source>
        <dbReference type="ARBA" id="ARBA00022840"/>
    </source>
</evidence>
<dbReference type="SUPFAM" id="SSF158472">
    <property type="entry name" value="HAMP domain-like"/>
    <property type="match status" value="1"/>
</dbReference>
<dbReference type="PANTHER" id="PTHR43547:SF2">
    <property type="entry name" value="HYBRID SIGNAL TRANSDUCTION HISTIDINE KINASE C"/>
    <property type="match status" value="1"/>
</dbReference>
<dbReference type="SMART" id="SM00388">
    <property type="entry name" value="HisKA"/>
    <property type="match status" value="1"/>
</dbReference>
<keyword evidence="6" id="KW-0808">Transferase</keyword>
<dbReference type="CDD" id="cd06225">
    <property type="entry name" value="HAMP"/>
    <property type="match status" value="1"/>
</dbReference>
<feature type="domain" description="HAMP" evidence="14">
    <location>
        <begin position="189"/>
        <end position="241"/>
    </location>
</feature>
<dbReference type="Proteomes" id="UP000608071">
    <property type="component" value="Unassembled WGS sequence"/>
</dbReference>
<feature type="transmembrane region" description="Helical" evidence="12">
    <location>
        <begin position="165"/>
        <end position="188"/>
    </location>
</feature>
<dbReference type="PROSITE" id="PS50885">
    <property type="entry name" value="HAMP"/>
    <property type="match status" value="1"/>
</dbReference>
<keyword evidence="8 15" id="KW-0418">Kinase</keyword>
<dbReference type="RefSeq" id="WP_191799393.1">
    <property type="nucleotide sequence ID" value="NZ_JACSQL010000002.1"/>
</dbReference>
<evidence type="ECO:0000259" key="14">
    <source>
        <dbReference type="PROSITE" id="PS50885"/>
    </source>
</evidence>
<dbReference type="Gene3D" id="3.30.565.10">
    <property type="entry name" value="Histidine kinase-like ATPase, C-terminal domain"/>
    <property type="match status" value="1"/>
</dbReference>
<name>A0ABR8SXI7_9BACL</name>
<evidence type="ECO:0000313" key="15">
    <source>
        <dbReference type="EMBL" id="MBD7968208.1"/>
    </source>
</evidence>
<evidence type="ECO:0000256" key="8">
    <source>
        <dbReference type="ARBA" id="ARBA00022777"/>
    </source>
</evidence>
<dbReference type="Gene3D" id="1.10.287.130">
    <property type="match status" value="1"/>
</dbReference>
<dbReference type="Pfam" id="PF00512">
    <property type="entry name" value="HisKA"/>
    <property type="match status" value="1"/>
</dbReference>
<sequence>MMKGIRRQIVLQYFILVLLALLLIESIFLVAMQKYYYDSIYNYIESNSKNVIRYYNSSFIDSSNESSFISNLMYYLKLENTSLEILDTEGRVLALSSGFESDRVVQTSDVPQALKGSTGRWIGKDVITGESVMAVSTKIDYGNDNVYIARYVTSMERVNDALVDILVWSGLIVVGVLVLVFTISIGLANSIVRPINIITAASAEMAKGRFDVRIEGDYKYEIGELSSTLNYMAEEIVRSNQVKDDFISSISHELRTPLTSIKGWNETLESGGYDPEETKMGLKIISKETNRLIGLVEELLDFSKLQQNEMKMVKDTVSVREVLQEIMLNVWAKAEQKQIKLRLSAEEEDYLIIGDGNRLKQVFLNVIDNAIKFSHMNTWIDITIKREQDQVVVIVQDTGIGISEEHLERVKDRFYQVDHQHGGTGLGLAISQQLIELHGGSLLMESELGNGTTVTVKLPALTQEEHFESDIDPGVV</sequence>
<dbReference type="Gene3D" id="6.10.340.10">
    <property type="match status" value="1"/>
</dbReference>
<dbReference type="SMART" id="SM00304">
    <property type="entry name" value="HAMP"/>
    <property type="match status" value="1"/>
</dbReference>
<dbReference type="GO" id="GO:0016301">
    <property type="term" value="F:kinase activity"/>
    <property type="evidence" value="ECO:0007669"/>
    <property type="project" value="UniProtKB-KW"/>
</dbReference>
<evidence type="ECO:0000256" key="3">
    <source>
        <dbReference type="ARBA" id="ARBA00012438"/>
    </source>
</evidence>
<keyword evidence="5" id="KW-0597">Phosphoprotein</keyword>
<dbReference type="EMBL" id="JACSQL010000002">
    <property type="protein sequence ID" value="MBD7968208.1"/>
    <property type="molecule type" value="Genomic_DNA"/>
</dbReference>